<evidence type="ECO:0000256" key="4">
    <source>
        <dbReference type="ARBA" id="ARBA00023242"/>
    </source>
</evidence>
<feature type="region of interest" description="Disordered" evidence="5">
    <location>
        <begin position="399"/>
        <end position="421"/>
    </location>
</feature>
<evidence type="ECO:0000313" key="7">
    <source>
        <dbReference type="EMBL" id="KAJ3574585.1"/>
    </source>
</evidence>
<feature type="compositionally biased region" description="Low complexity" evidence="5">
    <location>
        <begin position="200"/>
        <end position="209"/>
    </location>
</feature>
<keyword evidence="2" id="KW-0238">DNA-binding</keyword>
<accession>A0AAD5YUM0</accession>
<protein>
    <recommendedName>
        <fullName evidence="6">Zn(2)-C6 fungal-type domain-containing protein</fullName>
    </recommendedName>
</protein>
<dbReference type="PANTHER" id="PTHR31069">
    <property type="entry name" value="OLEATE-ACTIVATED TRANSCRIPTION FACTOR 1-RELATED"/>
    <property type="match status" value="1"/>
</dbReference>
<feature type="region of interest" description="Disordered" evidence="5">
    <location>
        <begin position="35"/>
        <end position="57"/>
    </location>
</feature>
<dbReference type="SMART" id="SM00066">
    <property type="entry name" value="GAL4"/>
    <property type="match status" value="1"/>
</dbReference>
<dbReference type="GO" id="GO:0000981">
    <property type="term" value="F:DNA-binding transcription factor activity, RNA polymerase II-specific"/>
    <property type="evidence" value="ECO:0007669"/>
    <property type="project" value="InterPro"/>
</dbReference>
<evidence type="ECO:0000313" key="8">
    <source>
        <dbReference type="Proteomes" id="UP001213000"/>
    </source>
</evidence>
<comment type="caution">
    <text evidence="7">The sequence shown here is derived from an EMBL/GenBank/DDBJ whole genome shotgun (WGS) entry which is preliminary data.</text>
</comment>
<reference evidence="7" key="1">
    <citation type="submission" date="2022-07" db="EMBL/GenBank/DDBJ databases">
        <title>Genome Sequence of Leucocoprinus birnbaumii.</title>
        <authorList>
            <person name="Buettner E."/>
        </authorList>
    </citation>
    <scope>NUCLEOTIDE SEQUENCE</scope>
    <source>
        <strain evidence="7">VT141</strain>
    </source>
</reference>
<organism evidence="7 8">
    <name type="scientific">Leucocoprinus birnbaumii</name>
    <dbReference type="NCBI Taxonomy" id="56174"/>
    <lineage>
        <taxon>Eukaryota</taxon>
        <taxon>Fungi</taxon>
        <taxon>Dikarya</taxon>
        <taxon>Basidiomycota</taxon>
        <taxon>Agaricomycotina</taxon>
        <taxon>Agaricomycetes</taxon>
        <taxon>Agaricomycetidae</taxon>
        <taxon>Agaricales</taxon>
        <taxon>Agaricineae</taxon>
        <taxon>Agaricaceae</taxon>
        <taxon>Leucocoprinus</taxon>
    </lineage>
</organism>
<feature type="domain" description="Zn(2)-C6 fungal-type" evidence="6">
    <location>
        <begin position="127"/>
        <end position="157"/>
    </location>
</feature>
<dbReference type="EMBL" id="JANIEX010000063">
    <property type="protein sequence ID" value="KAJ3574585.1"/>
    <property type="molecule type" value="Genomic_DNA"/>
</dbReference>
<feature type="compositionally biased region" description="Low complexity" evidence="5">
    <location>
        <begin position="248"/>
        <end position="259"/>
    </location>
</feature>
<feature type="compositionally biased region" description="Low complexity" evidence="5">
    <location>
        <begin position="283"/>
        <end position="300"/>
    </location>
</feature>
<dbReference type="GO" id="GO:0008270">
    <property type="term" value="F:zinc ion binding"/>
    <property type="evidence" value="ECO:0007669"/>
    <property type="project" value="InterPro"/>
</dbReference>
<keyword evidence="4" id="KW-0539">Nucleus</keyword>
<dbReference type="CDD" id="cd00067">
    <property type="entry name" value="GAL4"/>
    <property type="match status" value="1"/>
</dbReference>
<gene>
    <name evidence="7" type="ORF">NP233_g1674</name>
</gene>
<dbReference type="PROSITE" id="PS00463">
    <property type="entry name" value="ZN2_CY6_FUNGAL_1"/>
    <property type="match status" value="1"/>
</dbReference>
<dbReference type="SUPFAM" id="SSF57701">
    <property type="entry name" value="Zn2/Cys6 DNA-binding domain"/>
    <property type="match status" value="1"/>
</dbReference>
<dbReference type="Pfam" id="PF00172">
    <property type="entry name" value="Zn_clus"/>
    <property type="match status" value="1"/>
</dbReference>
<dbReference type="Proteomes" id="UP001213000">
    <property type="component" value="Unassembled WGS sequence"/>
</dbReference>
<dbReference type="GO" id="GO:0003677">
    <property type="term" value="F:DNA binding"/>
    <property type="evidence" value="ECO:0007669"/>
    <property type="project" value="UniProtKB-KW"/>
</dbReference>
<dbReference type="AlphaFoldDB" id="A0AAD5YUM0"/>
<evidence type="ECO:0000256" key="1">
    <source>
        <dbReference type="ARBA" id="ARBA00023015"/>
    </source>
</evidence>
<proteinExistence type="predicted"/>
<evidence type="ECO:0000259" key="6">
    <source>
        <dbReference type="PROSITE" id="PS50048"/>
    </source>
</evidence>
<dbReference type="InterPro" id="IPR036864">
    <property type="entry name" value="Zn2-C6_fun-type_DNA-bd_sf"/>
</dbReference>
<evidence type="ECO:0000256" key="2">
    <source>
        <dbReference type="ARBA" id="ARBA00023125"/>
    </source>
</evidence>
<dbReference type="PROSITE" id="PS50048">
    <property type="entry name" value="ZN2_CY6_FUNGAL_2"/>
    <property type="match status" value="1"/>
</dbReference>
<evidence type="ECO:0000256" key="5">
    <source>
        <dbReference type="SAM" id="MobiDB-lite"/>
    </source>
</evidence>
<sequence>MPYPGSHHFDDTFEPEDTVADNSFMFTSQSQHTHSLYSTSTHDSSPQSWPPYDQTLLPPFQSQPLPYRGFPAPAPYPAPRMTSPPNSAGGGHVITNMSRLSLAGSLDPTTGIFYRTPEHPRLRTAQACEKCRTRKAKCSGEHPSCKRCINRGLVCEYAKEGRVRGPNKTKNSTGVTTSALKTVDISMAVSADLEQPGERTSSATSSISSVEQAGSSAVTSDRIAVVRDPPHPSLSSKEQSPPTPPLAPSLSTLALHSSPRLTFTPLSHHPSPHAIQAAQDPYSLPSSSNVSSEGSSRRNSFTNIGAVGLGEHRASRPRPPNLSLNATGHWRTGSMGGGHPTGWSGQPEGGLSLDDLAAELPMEFQRAQAQRQYERQCLVRQQQQCYLQEQRRLGAFQQNRTLQPQPSAPHAPEYRDLHHPASSLSGMMPAPPIQRMDPAFQPQYQVYTPSGDYEYQHAMEYPQVAQTDLHVPGYPEEAQVASAVMTHQESYQRASTSIESGEQGLHPSLSRIEKRLDSLPDVSIGVEHRPAGTCPPGVVHGHGGLQGNVDPSRWV</sequence>
<keyword evidence="1" id="KW-0805">Transcription regulation</keyword>
<keyword evidence="8" id="KW-1185">Reference proteome</keyword>
<dbReference type="PANTHER" id="PTHR31069:SF31">
    <property type="entry name" value="MONODICTYPHENONE CLUSTER TRANSCRIPTION FACTOR-RELATED"/>
    <property type="match status" value="1"/>
</dbReference>
<feature type="compositionally biased region" description="Polar residues" evidence="5">
    <location>
        <begin position="35"/>
        <end position="47"/>
    </location>
</feature>
<keyword evidence="3" id="KW-0804">Transcription</keyword>
<dbReference type="InterPro" id="IPR001138">
    <property type="entry name" value="Zn2Cys6_DnaBD"/>
</dbReference>
<dbReference type="Gene3D" id="4.10.240.10">
    <property type="entry name" value="Zn(2)-C6 fungal-type DNA-binding domain"/>
    <property type="match status" value="1"/>
</dbReference>
<name>A0AAD5YUM0_9AGAR</name>
<feature type="region of interest" description="Disordered" evidence="5">
    <location>
        <begin position="191"/>
        <end position="302"/>
    </location>
</feature>
<feature type="compositionally biased region" description="Polar residues" evidence="5">
    <location>
        <begin position="210"/>
        <end position="219"/>
    </location>
</feature>
<dbReference type="InterPro" id="IPR050675">
    <property type="entry name" value="OAF3"/>
</dbReference>
<dbReference type="PRINTS" id="PR00755">
    <property type="entry name" value="AFLATOXINBRP"/>
</dbReference>
<evidence type="ECO:0000256" key="3">
    <source>
        <dbReference type="ARBA" id="ARBA00023163"/>
    </source>
</evidence>